<dbReference type="Pfam" id="PF02416">
    <property type="entry name" value="TatA_B_E"/>
    <property type="match status" value="1"/>
</dbReference>
<dbReference type="PANTHER" id="PTHR33162:SF1">
    <property type="entry name" value="SEC-INDEPENDENT PROTEIN TRANSLOCASE PROTEIN TATA, CHLOROPLASTIC"/>
    <property type="match status" value="1"/>
</dbReference>
<gene>
    <name evidence="9" type="primary">tatB</name>
    <name evidence="11" type="ORF">BCF46_0468</name>
</gene>
<evidence type="ECO:0000256" key="1">
    <source>
        <dbReference type="ARBA" id="ARBA00004167"/>
    </source>
</evidence>
<dbReference type="PRINTS" id="PR01506">
    <property type="entry name" value="TATBPROTEIN"/>
</dbReference>
<evidence type="ECO:0000256" key="9">
    <source>
        <dbReference type="HAMAP-Rule" id="MF_00237"/>
    </source>
</evidence>
<dbReference type="PANTHER" id="PTHR33162">
    <property type="entry name" value="SEC-INDEPENDENT PROTEIN TRANSLOCASE PROTEIN TATA, CHLOROPLASTIC"/>
    <property type="match status" value="1"/>
</dbReference>
<keyword evidence="4 9" id="KW-0812">Transmembrane</keyword>
<dbReference type="Gene3D" id="1.20.5.3310">
    <property type="match status" value="1"/>
</dbReference>
<dbReference type="HAMAP" id="MF_00237">
    <property type="entry name" value="TatB"/>
    <property type="match status" value="1"/>
</dbReference>
<evidence type="ECO:0000256" key="6">
    <source>
        <dbReference type="ARBA" id="ARBA00022989"/>
    </source>
</evidence>
<keyword evidence="6 9" id="KW-1133">Transmembrane helix</keyword>
<feature type="compositionally biased region" description="Basic residues" evidence="10">
    <location>
        <begin position="139"/>
        <end position="156"/>
    </location>
</feature>
<dbReference type="RefSeq" id="WP_121021317.1">
    <property type="nucleotide sequence ID" value="NZ_RCCE01000001.1"/>
</dbReference>
<evidence type="ECO:0000313" key="11">
    <source>
        <dbReference type="EMBL" id="RLJ60270.1"/>
    </source>
</evidence>
<evidence type="ECO:0000313" key="12">
    <source>
        <dbReference type="Proteomes" id="UP000269157"/>
    </source>
</evidence>
<dbReference type="NCBIfam" id="TIGR01410">
    <property type="entry name" value="tatB"/>
    <property type="match status" value="1"/>
</dbReference>
<evidence type="ECO:0000256" key="2">
    <source>
        <dbReference type="ARBA" id="ARBA00022448"/>
    </source>
</evidence>
<name>A0A497X4Y0_9RHOB</name>
<evidence type="ECO:0000256" key="8">
    <source>
        <dbReference type="ARBA" id="ARBA00023136"/>
    </source>
</evidence>
<dbReference type="InterPro" id="IPR003369">
    <property type="entry name" value="TatA/B/E"/>
</dbReference>
<comment type="caution">
    <text evidence="11">The sequence shown here is derived from an EMBL/GenBank/DDBJ whole genome shotgun (WGS) entry which is preliminary data.</text>
</comment>
<comment type="similarity">
    <text evidence="9">Belongs to the TatB family.</text>
</comment>
<dbReference type="GO" id="GO:0043953">
    <property type="term" value="P:protein transport by the Tat complex"/>
    <property type="evidence" value="ECO:0007669"/>
    <property type="project" value="UniProtKB-UniRule"/>
</dbReference>
<keyword evidence="5 9" id="KW-0653">Protein transport</keyword>
<feature type="compositionally biased region" description="Basic and acidic residues" evidence="10">
    <location>
        <begin position="117"/>
        <end position="126"/>
    </location>
</feature>
<evidence type="ECO:0000256" key="5">
    <source>
        <dbReference type="ARBA" id="ARBA00022927"/>
    </source>
</evidence>
<dbReference type="OrthoDB" id="7206969at2"/>
<sequence length="156" mass="16658">MFDIGMTELLVIGLVALIVVGPKDLPGMFRTLGQFTAKAKRMAREFSRAMEDAADEAGVKDMADTVKAAANPKKMGLDKIREATNFDKFPDGSETKKLAKDRAEAAEKIRNSTAKAAEARKAKEAAAAEAPKPAPKPKATAKPKTTAKPKSKKADT</sequence>
<keyword evidence="7 9" id="KW-0811">Translocation</keyword>
<proteinExistence type="inferred from homology"/>
<comment type="subcellular location">
    <subcellularLocation>
        <location evidence="9">Cell membrane</location>
        <topology evidence="9">Single-pass membrane protein</topology>
    </subcellularLocation>
    <subcellularLocation>
        <location evidence="1">Membrane</location>
        <topology evidence="1">Single-pass membrane protein</topology>
    </subcellularLocation>
</comment>
<comment type="function">
    <text evidence="9">Part of the twin-arginine translocation (Tat) system that transports large folded proteins containing a characteristic twin-arginine motif in their signal peptide across membranes. Together with TatC, TatB is part of a receptor directly interacting with Tat signal peptides. TatB may form an oligomeric binding site that transiently accommodates folded Tat precursor proteins before their translocation.</text>
</comment>
<evidence type="ECO:0000256" key="7">
    <source>
        <dbReference type="ARBA" id="ARBA00023010"/>
    </source>
</evidence>
<feature type="compositionally biased region" description="Low complexity" evidence="10">
    <location>
        <begin position="127"/>
        <end position="138"/>
    </location>
</feature>
<evidence type="ECO:0000256" key="3">
    <source>
        <dbReference type="ARBA" id="ARBA00022475"/>
    </source>
</evidence>
<dbReference type="AlphaFoldDB" id="A0A497X4Y0"/>
<dbReference type="Proteomes" id="UP000269157">
    <property type="component" value="Unassembled WGS sequence"/>
</dbReference>
<dbReference type="EMBL" id="RCCE01000001">
    <property type="protein sequence ID" value="RLJ60270.1"/>
    <property type="molecule type" value="Genomic_DNA"/>
</dbReference>
<dbReference type="InterPro" id="IPR018448">
    <property type="entry name" value="TatB"/>
</dbReference>
<dbReference type="GO" id="GO:0008320">
    <property type="term" value="F:protein transmembrane transporter activity"/>
    <property type="evidence" value="ECO:0007669"/>
    <property type="project" value="UniProtKB-UniRule"/>
</dbReference>
<keyword evidence="2 9" id="KW-0813">Transport</keyword>
<keyword evidence="8 9" id="KW-0472">Membrane</keyword>
<keyword evidence="3 9" id="KW-1003">Cell membrane</keyword>
<accession>A0A497X4Y0</accession>
<comment type="subunit">
    <text evidence="9">The Tat system comprises two distinct complexes: a TatABC complex, containing multiple copies of TatA, TatB and TatC subunits, and a separate TatA complex, containing only TatA subunits. Substrates initially bind to the TatABC complex, which probably triggers association of the separate TatA complex to form the active translocon.</text>
</comment>
<feature type="region of interest" description="Disordered" evidence="10">
    <location>
        <begin position="84"/>
        <end position="156"/>
    </location>
</feature>
<keyword evidence="12" id="KW-1185">Reference proteome</keyword>
<organism evidence="11 12">
    <name type="scientific">Litoreibacter meonggei</name>
    <dbReference type="NCBI Taxonomy" id="1049199"/>
    <lineage>
        <taxon>Bacteria</taxon>
        <taxon>Pseudomonadati</taxon>
        <taxon>Pseudomonadota</taxon>
        <taxon>Alphaproteobacteria</taxon>
        <taxon>Rhodobacterales</taxon>
        <taxon>Roseobacteraceae</taxon>
        <taxon>Litoreibacter</taxon>
    </lineage>
</organism>
<dbReference type="GO" id="GO:0033281">
    <property type="term" value="C:TAT protein transport complex"/>
    <property type="evidence" value="ECO:0007669"/>
    <property type="project" value="UniProtKB-UniRule"/>
</dbReference>
<evidence type="ECO:0000256" key="4">
    <source>
        <dbReference type="ARBA" id="ARBA00022692"/>
    </source>
</evidence>
<reference evidence="11 12" key="1">
    <citation type="submission" date="2018-10" db="EMBL/GenBank/DDBJ databases">
        <title>Genomic Encyclopedia of Archaeal and Bacterial Type Strains, Phase II (KMG-II): from individual species to whole genera.</title>
        <authorList>
            <person name="Goeker M."/>
        </authorList>
    </citation>
    <scope>NUCLEOTIDE SEQUENCE [LARGE SCALE GENOMIC DNA]</scope>
    <source>
        <strain evidence="11 12">DSM 29466</strain>
    </source>
</reference>
<protein>
    <recommendedName>
        <fullName evidence="9">Sec-independent protein translocase protein TatB</fullName>
    </recommendedName>
</protein>
<evidence type="ECO:0000256" key="10">
    <source>
        <dbReference type="SAM" id="MobiDB-lite"/>
    </source>
</evidence>
<feature type="compositionally biased region" description="Basic and acidic residues" evidence="10">
    <location>
        <begin position="84"/>
        <end position="110"/>
    </location>
</feature>